<keyword evidence="3 6" id="KW-0812">Transmembrane</keyword>
<evidence type="ECO:0000313" key="8">
    <source>
        <dbReference type="Proteomes" id="UP000279994"/>
    </source>
</evidence>
<evidence type="ECO:0000256" key="2">
    <source>
        <dbReference type="ARBA" id="ARBA00022475"/>
    </source>
</evidence>
<feature type="transmembrane region" description="Helical" evidence="6">
    <location>
        <begin position="38"/>
        <end position="64"/>
    </location>
</feature>
<reference evidence="7 8" key="1">
    <citation type="submission" date="2018-11" db="EMBL/GenBank/DDBJ databases">
        <authorList>
            <person name="Li F."/>
        </authorList>
    </citation>
    <scope>NUCLEOTIDE SEQUENCE [LARGE SCALE GENOMIC DNA]</scope>
    <source>
        <strain evidence="7 8">Gsoil 818</strain>
    </source>
</reference>
<dbReference type="PANTHER" id="PTHR30086">
    <property type="entry name" value="ARGININE EXPORTER PROTEIN ARGO"/>
    <property type="match status" value="1"/>
</dbReference>
<feature type="transmembrane region" description="Helical" evidence="6">
    <location>
        <begin position="156"/>
        <end position="177"/>
    </location>
</feature>
<dbReference type="InterPro" id="IPR001123">
    <property type="entry name" value="LeuE-type"/>
</dbReference>
<dbReference type="Proteomes" id="UP000279994">
    <property type="component" value="Unassembled WGS sequence"/>
</dbReference>
<dbReference type="Pfam" id="PF01810">
    <property type="entry name" value="LysE"/>
    <property type="match status" value="1"/>
</dbReference>
<evidence type="ECO:0000256" key="4">
    <source>
        <dbReference type="ARBA" id="ARBA00022989"/>
    </source>
</evidence>
<dbReference type="OrthoDB" id="3175972at2"/>
<name>A0A3N0GI29_9ACTN</name>
<keyword evidence="8" id="KW-1185">Reference proteome</keyword>
<dbReference type="AlphaFoldDB" id="A0A3N0GI29"/>
<keyword evidence="2" id="KW-1003">Cell membrane</keyword>
<dbReference type="PANTHER" id="PTHR30086:SF20">
    <property type="entry name" value="ARGININE EXPORTER PROTEIN ARGO-RELATED"/>
    <property type="match status" value="1"/>
</dbReference>
<comment type="caution">
    <text evidence="7">The sequence shown here is derived from an EMBL/GenBank/DDBJ whole genome shotgun (WGS) entry which is preliminary data.</text>
</comment>
<evidence type="ECO:0000256" key="6">
    <source>
        <dbReference type="SAM" id="Phobius"/>
    </source>
</evidence>
<dbReference type="GO" id="GO:0005886">
    <property type="term" value="C:plasma membrane"/>
    <property type="evidence" value="ECO:0007669"/>
    <property type="project" value="UniProtKB-SubCell"/>
</dbReference>
<keyword evidence="4 6" id="KW-1133">Transmembrane helix</keyword>
<keyword evidence="5 6" id="KW-0472">Membrane</keyword>
<accession>A0A3N0GI29</accession>
<comment type="subcellular location">
    <subcellularLocation>
        <location evidence="1">Cell membrane</location>
        <topology evidence="1">Multi-pass membrane protein</topology>
    </subcellularLocation>
</comment>
<feature type="transmembrane region" description="Helical" evidence="6">
    <location>
        <begin position="6"/>
        <end position="26"/>
    </location>
</feature>
<feature type="transmembrane region" description="Helical" evidence="6">
    <location>
        <begin position="70"/>
        <end position="88"/>
    </location>
</feature>
<feature type="transmembrane region" description="Helical" evidence="6">
    <location>
        <begin position="189"/>
        <end position="210"/>
    </location>
</feature>
<protein>
    <submittedName>
        <fullName evidence="7">LysE family translocator</fullName>
    </submittedName>
</protein>
<sequence length="211" mass="20921">MTSGVLLNFVAITWLLAMLPGIGQALMLRQTLANGPRVAVATIFGTVTGLVIWSAAAGAGLAAALLADPAVYRGLLLAGGGVLIVIGLRTALSAMRHPAELSAVSSGGPDIEASGPSAYLAGLATNLGNPKAGAFAVSLLPAFAGGGGFLPTLGLGILWATVTACWYLLFAFLVSRGRAFMTRPGAQRGLSGISGLVLVAIGFCVCAGAGA</sequence>
<dbReference type="RefSeq" id="WP_123224689.1">
    <property type="nucleotide sequence ID" value="NZ_RJSF01000046.1"/>
</dbReference>
<evidence type="ECO:0000256" key="1">
    <source>
        <dbReference type="ARBA" id="ARBA00004651"/>
    </source>
</evidence>
<evidence type="ECO:0000256" key="3">
    <source>
        <dbReference type="ARBA" id="ARBA00022692"/>
    </source>
</evidence>
<dbReference type="GO" id="GO:0015171">
    <property type="term" value="F:amino acid transmembrane transporter activity"/>
    <property type="evidence" value="ECO:0007669"/>
    <property type="project" value="TreeGrafter"/>
</dbReference>
<evidence type="ECO:0000313" key="7">
    <source>
        <dbReference type="EMBL" id="RNM12109.1"/>
    </source>
</evidence>
<dbReference type="EMBL" id="RJSF01000046">
    <property type="protein sequence ID" value="RNM12109.1"/>
    <property type="molecule type" value="Genomic_DNA"/>
</dbReference>
<gene>
    <name evidence="7" type="ORF">EFL26_20065</name>
</gene>
<proteinExistence type="predicted"/>
<organism evidence="7 8">
    <name type="scientific">Nocardioides pocheonensis</name>
    <dbReference type="NCBI Taxonomy" id="661485"/>
    <lineage>
        <taxon>Bacteria</taxon>
        <taxon>Bacillati</taxon>
        <taxon>Actinomycetota</taxon>
        <taxon>Actinomycetes</taxon>
        <taxon>Propionibacteriales</taxon>
        <taxon>Nocardioidaceae</taxon>
        <taxon>Nocardioides</taxon>
    </lineage>
</organism>
<evidence type="ECO:0000256" key="5">
    <source>
        <dbReference type="ARBA" id="ARBA00023136"/>
    </source>
</evidence>